<proteinExistence type="predicted"/>
<gene>
    <name evidence="2" type="ORF">BU23DRAFT_526835</name>
</gene>
<protein>
    <submittedName>
        <fullName evidence="2">Uncharacterized protein</fullName>
    </submittedName>
</protein>
<dbReference type="Proteomes" id="UP000800036">
    <property type="component" value="Unassembled WGS sequence"/>
</dbReference>
<sequence>MNDEAEDLTYGGASSETTTEYGAENNGADSKTLAAGAFRCMNDEYEECRTGQVNMDLSRKVISDHFGRNKACTRLITDWPLFCRKHYQRATYNQKLWQARKINLILRQFDIIEGQFPGTKYTVAFKKSEEQRLNTFSRKLASGMTEEDAAALVAAEKGKHFEAPVNVLREIEQLNYLGKDKTKAEVEGAVNTIRDMLENEETDQVPSIEFLPQLNPDGTPYDSHNRRQTPKMATARVSVKEGKITKPAKSSSSKSPKKSVDKL</sequence>
<dbReference type="AlphaFoldDB" id="A0A6A5VRC0"/>
<keyword evidence="3" id="KW-1185">Reference proteome</keyword>
<dbReference type="EMBL" id="ML976663">
    <property type="protein sequence ID" value="KAF1977416.1"/>
    <property type="molecule type" value="Genomic_DNA"/>
</dbReference>
<evidence type="ECO:0000256" key="1">
    <source>
        <dbReference type="SAM" id="MobiDB-lite"/>
    </source>
</evidence>
<dbReference type="OrthoDB" id="4161595at2759"/>
<name>A0A6A5VRC0_9PLEO</name>
<accession>A0A6A5VRC0</accession>
<feature type="region of interest" description="Disordered" evidence="1">
    <location>
        <begin position="1"/>
        <end position="27"/>
    </location>
</feature>
<organism evidence="2 3">
    <name type="scientific">Bimuria novae-zelandiae CBS 107.79</name>
    <dbReference type="NCBI Taxonomy" id="1447943"/>
    <lineage>
        <taxon>Eukaryota</taxon>
        <taxon>Fungi</taxon>
        <taxon>Dikarya</taxon>
        <taxon>Ascomycota</taxon>
        <taxon>Pezizomycotina</taxon>
        <taxon>Dothideomycetes</taxon>
        <taxon>Pleosporomycetidae</taxon>
        <taxon>Pleosporales</taxon>
        <taxon>Massarineae</taxon>
        <taxon>Didymosphaeriaceae</taxon>
        <taxon>Bimuria</taxon>
    </lineage>
</organism>
<evidence type="ECO:0000313" key="2">
    <source>
        <dbReference type="EMBL" id="KAF1977416.1"/>
    </source>
</evidence>
<evidence type="ECO:0000313" key="3">
    <source>
        <dbReference type="Proteomes" id="UP000800036"/>
    </source>
</evidence>
<feature type="region of interest" description="Disordered" evidence="1">
    <location>
        <begin position="210"/>
        <end position="263"/>
    </location>
</feature>
<reference evidence="2" key="1">
    <citation type="journal article" date="2020" name="Stud. Mycol.">
        <title>101 Dothideomycetes genomes: a test case for predicting lifestyles and emergence of pathogens.</title>
        <authorList>
            <person name="Haridas S."/>
            <person name="Albert R."/>
            <person name="Binder M."/>
            <person name="Bloem J."/>
            <person name="Labutti K."/>
            <person name="Salamov A."/>
            <person name="Andreopoulos B."/>
            <person name="Baker S."/>
            <person name="Barry K."/>
            <person name="Bills G."/>
            <person name="Bluhm B."/>
            <person name="Cannon C."/>
            <person name="Castanera R."/>
            <person name="Culley D."/>
            <person name="Daum C."/>
            <person name="Ezra D."/>
            <person name="Gonzalez J."/>
            <person name="Henrissat B."/>
            <person name="Kuo A."/>
            <person name="Liang C."/>
            <person name="Lipzen A."/>
            <person name="Lutzoni F."/>
            <person name="Magnuson J."/>
            <person name="Mondo S."/>
            <person name="Nolan M."/>
            <person name="Ohm R."/>
            <person name="Pangilinan J."/>
            <person name="Park H.-J."/>
            <person name="Ramirez L."/>
            <person name="Alfaro M."/>
            <person name="Sun H."/>
            <person name="Tritt A."/>
            <person name="Yoshinaga Y."/>
            <person name="Zwiers L.-H."/>
            <person name="Turgeon B."/>
            <person name="Goodwin S."/>
            <person name="Spatafora J."/>
            <person name="Crous P."/>
            <person name="Grigoriev I."/>
        </authorList>
    </citation>
    <scope>NUCLEOTIDE SEQUENCE</scope>
    <source>
        <strain evidence="2">CBS 107.79</strain>
    </source>
</reference>